<dbReference type="AlphaFoldDB" id="A0A5B7ENZ3"/>
<evidence type="ECO:0000313" key="2">
    <source>
        <dbReference type="Proteomes" id="UP000324222"/>
    </source>
</evidence>
<sequence>MAGSSVPGEVEGSWVGRGRVVRLGSKAWGGLNAYSSWVSWAGRRGGVVWQRVCEGAAVFFMVIIKLRYKAGNGCWSWLLVCPCRPSARSPAARQPPKSNKTVL</sequence>
<name>A0A5B7ENZ3_PORTR</name>
<reference evidence="1 2" key="1">
    <citation type="submission" date="2019-05" db="EMBL/GenBank/DDBJ databases">
        <title>Another draft genome of Portunus trituberculatus and its Hox gene families provides insights of decapod evolution.</title>
        <authorList>
            <person name="Jeong J.-H."/>
            <person name="Song I."/>
            <person name="Kim S."/>
            <person name="Choi T."/>
            <person name="Kim D."/>
            <person name="Ryu S."/>
            <person name="Kim W."/>
        </authorList>
    </citation>
    <scope>NUCLEOTIDE SEQUENCE [LARGE SCALE GENOMIC DNA]</scope>
    <source>
        <tissue evidence="1">Muscle</tissue>
    </source>
</reference>
<evidence type="ECO:0000313" key="1">
    <source>
        <dbReference type="EMBL" id="MPC34966.1"/>
    </source>
</evidence>
<protein>
    <submittedName>
        <fullName evidence="1">Uncharacterized protein</fullName>
    </submittedName>
</protein>
<keyword evidence="2" id="KW-1185">Reference proteome</keyword>
<organism evidence="1 2">
    <name type="scientific">Portunus trituberculatus</name>
    <name type="common">Swimming crab</name>
    <name type="synonym">Neptunus trituberculatus</name>
    <dbReference type="NCBI Taxonomy" id="210409"/>
    <lineage>
        <taxon>Eukaryota</taxon>
        <taxon>Metazoa</taxon>
        <taxon>Ecdysozoa</taxon>
        <taxon>Arthropoda</taxon>
        <taxon>Crustacea</taxon>
        <taxon>Multicrustacea</taxon>
        <taxon>Malacostraca</taxon>
        <taxon>Eumalacostraca</taxon>
        <taxon>Eucarida</taxon>
        <taxon>Decapoda</taxon>
        <taxon>Pleocyemata</taxon>
        <taxon>Brachyura</taxon>
        <taxon>Eubrachyura</taxon>
        <taxon>Portunoidea</taxon>
        <taxon>Portunidae</taxon>
        <taxon>Portuninae</taxon>
        <taxon>Portunus</taxon>
    </lineage>
</organism>
<comment type="caution">
    <text evidence="1">The sequence shown here is derived from an EMBL/GenBank/DDBJ whole genome shotgun (WGS) entry which is preliminary data.</text>
</comment>
<dbReference type="EMBL" id="VSRR010003169">
    <property type="protein sequence ID" value="MPC34966.1"/>
    <property type="molecule type" value="Genomic_DNA"/>
</dbReference>
<dbReference type="Proteomes" id="UP000324222">
    <property type="component" value="Unassembled WGS sequence"/>
</dbReference>
<proteinExistence type="predicted"/>
<accession>A0A5B7ENZ3</accession>
<gene>
    <name evidence="1" type="ORF">E2C01_028371</name>
</gene>